<feature type="region of interest" description="Disordered" evidence="1">
    <location>
        <begin position="1"/>
        <end position="73"/>
    </location>
</feature>
<evidence type="ECO:0000256" key="2">
    <source>
        <dbReference type="SAM" id="Phobius"/>
    </source>
</evidence>
<keyword evidence="2" id="KW-1133">Transmembrane helix</keyword>
<evidence type="ECO:0000313" key="4">
    <source>
        <dbReference type="Proteomes" id="UP001313282"/>
    </source>
</evidence>
<evidence type="ECO:0000313" key="3">
    <source>
        <dbReference type="EMBL" id="KAK6335146.1"/>
    </source>
</evidence>
<dbReference type="AlphaFoldDB" id="A0AAN8MUN8"/>
<evidence type="ECO:0000256" key="1">
    <source>
        <dbReference type="SAM" id="MobiDB-lite"/>
    </source>
</evidence>
<keyword evidence="2" id="KW-0472">Membrane</keyword>
<organism evidence="3 4">
    <name type="scientific">Orbilia javanica</name>
    <dbReference type="NCBI Taxonomy" id="47235"/>
    <lineage>
        <taxon>Eukaryota</taxon>
        <taxon>Fungi</taxon>
        <taxon>Dikarya</taxon>
        <taxon>Ascomycota</taxon>
        <taxon>Pezizomycotina</taxon>
        <taxon>Orbiliomycetes</taxon>
        <taxon>Orbiliales</taxon>
        <taxon>Orbiliaceae</taxon>
        <taxon>Orbilia</taxon>
    </lineage>
</organism>
<feature type="region of interest" description="Disordered" evidence="1">
    <location>
        <begin position="233"/>
        <end position="253"/>
    </location>
</feature>
<dbReference type="EMBL" id="JAVHNR010000008">
    <property type="protein sequence ID" value="KAK6335146.1"/>
    <property type="molecule type" value="Genomic_DNA"/>
</dbReference>
<comment type="caution">
    <text evidence="3">The sequence shown here is derived from an EMBL/GenBank/DDBJ whole genome shotgun (WGS) entry which is preliminary data.</text>
</comment>
<accession>A0AAN8MUN8</accession>
<feature type="transmembrane region" description="Helical" evidence="2">
    <location>
        <begin position="204"/>
        <end position="224"/>
    </location>
</feature>
<name>A0AAN8MUN8_9PEZI</name>
<feature type="compositionally biased region" description="Low complexity" evidence="1">
    <location>
        <begin position="1"/>
        <end position="12"/>
    </location>
</feature>
<keyword evidence="2" id="KW-0812">Transmembrane</keyword>
<keyword evidence="4" id="KW-1185">Reference proteome</keyword>
<feature type="compositionally biased region" description="Gly residues" evidence="1">
    <location>
        <begin position="239"/>
        <end position="253"/>
    </location>
</feature>
<gene>
    <name evidence="3" type="ORF">TWF718_010584</name>
</gene>
<dbReference type="Proteomes" id="UP001313282">
    <property type="component" value="Unassembled WGS sequence"/>
</dbReference>
<proteinExistence type="predicted"/>
<protein>
    <submittedName>
        <fullName evidence="3">Uncharacterized protein</fullName>
    </submittedName>
</protein>
<sequence>MSAPTPSTSMDPTTPPELEQEPEPELRLPSYTPSATLPPAYTTHRSDRLLLSSSSDGLGQQPEGEDDESTTSRKQPLFSLTGHIRLKIHSPLHLLHRFLFFFLLLNTALFALLVYNVQENELLGLPDAADLFCPCPLPHDPQFMGVGNTPGTVMKVKVNEECYDFLNAGVGVLSNRQYEKLGVWKECIEEVGQAVQWRMWVLKVLMPAMCVVETALAVAWWWCLRQVDKLGAEEEGGGEEGGGVLGKGAGEEV</sequence>
<feature type="compositionally biased region" description="Low complexity" evidence="1">
    <location>
        <begin position="49"/>
        <end position="59"/>
    </location>
</feature>
<reference evidence="3 4" key="1">
    <citation type="submission" date="2019-10" db="EMBL/GenBank/DDBJ databases">
        <authorList>
            <person name="Palmer J.M."/>
        </authorList>
    </citation>
    <scope>NUCLEOTIDE SEQUENCE [LARGE SCALE GENOMIC DNA]</scope>
    <source>
        <strain evidence="3 4">TWF718</strain>
    </source>
</reference>
<feature type="transmembrane region" description="Helical" evidence="2">
    <location>
        <begin position="94"/>
        <end position="115"/>
    </location>
</feature>